<organism evidence="4 5">
    <name type="scientific">Sulfitobacter pacificus</name>
    <dbReference type="NCBI Taxonomy" id="1499314"/>
    <lineage>
        <taxon>Bacteria</taxon>
        <taxon>Pseudomonadati</taxon>
        <taxon>Pseudomonadota</taxon>
        <taxon>Alphaproteobacteria</taxon>
        <taxon>Rhodobacterales</taxon>
        <taxon>Roseobacteraceae</taxon>
        <taxon>Sulfitobacter</taxon>
    </lineage>
</organism>
<evidence type="ECO:0000313" key="5">
    <source>
        <dbReference type="Proteomes" id="UP001161388"/>
    </source>
</evidence>
<dbReference type="EMBL" id="BSNL01000021">
    <property type="protein sequence ID" value="GLQ29311.1"/>
    <property type="molecule type" value="Genomic_DNA"/>
</dbReference>
<keyword evidence="2" id="KW-0964">Secreted</keyword>
<dbReference type="InterPro" id="IPR037120">
    <property type="entry name" value="Haem_peroxidase_sf_animal"/>
</dbReference>
<dbReference type="PROSITE" id="PS50292">
    <property type="entry name" value="PEROXIDASE_3"/>
    <property type="match status" value="1"/>
</dbReference>
<sequence>MFMLPGHGTTAVNTYDRETYGAEKVFPDAAACGFVDPQFYPVDPDIGRFDYYFGQAAPIDQKPGTTGALDALADAMVRPPQDAKENATNPPVFTYFGQFADHDLTANTDRESGISIIDVPQITPLDRDRVRAQVQNLRAGALNLDSVYGGGPLVGPFAQKLQDALRFHGDAARLWVGTVSDAGFGNVRPPHDIGRDVLRLRDLLRRGLVSEDELRALPADLRDLFVNPDGSIRVQRAILGDMRNDENLAVSQFHLAWVRLHNTIVIEARDHPERYPDAPVNDRDGLFQWARRMTTWHYQWLLLHVFLPQLCDPDTLDDIRRHGPRLYDRFFARNTPTRPDLMPMPLEFSVAAFRFGHSMARDAYDWSDRFGRPEEDALLPRAGFAELFRFTGGASSPMPLPGGGNAPSLPAHWPIDWQRFVEGPKSATPDRATRRIDSNLALPVNDLVNDDPSEHGVLRHLARRNLRRGYLFGLPSAQGCLDALEADLGLHHARLSAGDLLDGPTGDAVHAGGFDAATPLWFYVLKEAEMLGDGQKLGPLGTRLVAETLTGIIGNDPHSFWKQAPGGKDWTPDQGVTPGDVVIRDMASLMRAAGTMD</sequence>
<evidence type="ECO:0000256" key="2">
    <source>
        <dbReference type="ARBA" id="ARBA00022525"/>
    </source>
</evidence>
<keyword evidence="5" id="KW-1185">Reference proteome</keyword>
<dbReference type="Pfam" id="PF03098">
    <property type="entry name" value="An_peroxidase"/>
    <property type="match status" value="1"/>
</dbReference>
<proteinExistence type="predicted"/>
<keyword evidence="3" id="KW-0325">Glycoprotein</keyword>
<evidence type="ECO:0000256" key="3">
    <source>
        <dbReference type="ARBA" id="ARBA00023180"/>
    </source>
</evidence>
<evidence type="ECO:0000313" key="4">
    <source>
        <dbReference type="EMBL" id="GLQ29311.1"/>
    </source>
</evidence>
<accession>A0ABQ5VQF0</accession>
<protein>
    <recommendedName>
        <fullName evidence="6">Animal haem peroxidase</fullName>
    </recommendedName>
</protein>
<reference evidence="4" key="1">
    <citation type="journal article" date="2014" name="Int. J. Syst. Evol. Microbiol.">
        <title>Complete genome of a new Firmicutes species belonging to the dominant human colonic microbiota ('Ruminococcus bicirculans') reveals two chromosomes and a selective capacity to utilize plant glucans.</title>
        <authorList>
            <consortium name="NISC Comparative Sequencing Program"/>
            <person name="Wegmann U."/>
            <person name="Louis P."/>
            <person name="Goesmann A."/>
            <person name="Henrissat B."/>
            <person name="Duncan S.H."/>
            <person name="Flint H.J."/>
        </authorList>
    </citation>
    <scope>NUCLEOTIDE SEQUENCE</scope>
    <source>
        <strain evidence="4">NBRC 109915</strain>
    </source>
</reference>
<dbReference type="Gene3D" id="1.10.640.10">
    <property type="entry name" value="Haem peroxidase domain superfamily, animal type"/>
    <property type="match status" value="1"/>
</dbReference>
<dbReference type="RefSeq" id="WP_284376677.1">
    <property type="nucleotide sequence ID" value="NZ_BSNL01000021.1"/>
</dbReference>
<name>A0ABQ5VQF0_9RHOB</name>
<gene>
    <name evidence="4" type="ORF">GCM10007927_41150</name>
</gene>
<dbReference type="InterPro" id="IPR010255">
    <property type="entry name" value="Haem_peroxidase_sf"/>
</dbReference>
<comment type="subcellular location">
    <subcellularLocation>
        <location evidence="1">Secreted</location>
    </subcellularLocation>
</comment>
<evidence type="ECO:0000256" key="1">
    <source>
        <dbReference type="ARBA" id="ARBA00004613"/>
    </source>
</evidence>
<dbReference type="PANTHER" id="PTHR11475">
    <property type="entry name" value="OXIDASE/PEROXIDASE"/>
    <property type="match status" value="1"/>
</dbReference>
<comment type="caution">
    <text evidence="4">The sequence shown here is derived from an EMBL/GenBank/DDBJ whole genome shotgun (WGS) entry which is preliminary data.</text>
</comment>
<evidence type="ECO:0008006" key="6">
    <source>
        <dbReference type="Google" id="ProtNLM"/>
    </source>
</evidence>
<dbReference type="SUPFAM" id="SSF48113">
    <property type="entry name" value="Heme-dependent peroxidases"/>
    <property type="match status" value="1"/>
</dbReference>
<dbReference type="InterPro" id="IPR019791">
    <property type="entry name" value="Haem_peroxidase_animal"/>
</dbReference>
<dbReference type="PANTHER" id="PTHR11475:SF4">
    <property type="entry name" value="CHORION PEROXIDASE"/>
    <property type="match status" value="1"/>
</dbReference>
<reference evidence="4" key="2">
    <citation type="submission" date="2023-01" db="EMBL/GenBank/DDBJ databases">
        <title>Draft genome sequence of Sulfitobacter pacificus strain NBRC 109915.</title>
        <authorList>
            <person name="Sun Q."/>
            <person name="Mori K."/>
        </authorList>
    </citation>
    <scope>NUCLEOTIDE SEQUENCE</scope>
    <source>
        <strain evidence="4">NBRC 109915</strain>
    </source>
</reference>
<dbReference type="Proteomes" id="UP001161388">
    <property type="component" value="Unassembled WGS sequence"/>
</dbReference>
<dbReference type="CDD" id="cd09819">
    <property type="entry name" value="An_peroxidase_bacterial_1"/>
    <property type="match status" value="1"/>
</dbReference>